<accession>A0ABV3L2N1</accession>
<sequence length="155" mass="16487">MSARAILLALSLAATGAAAETEVPVPLQRFLSDAIDACQDLDNGEIAVEPKALRRVDVSGDGTDDWVLDEAQLACSSAASLFCGTGGCMVHFLVGDTVTSYLAKGWEAVDFGPFRPILLQVHGSNCGGFGYNTCVEAVVWQEDEKRFFSVRPVAE</sequence>
<keyword evidence="3" id="KW-1185">Reference proteome</keyword>
<feature type="signal peptide" evidence="1">
    <location>
        <begin position="1"/>
        <end position="19"/>
    </location>
</feature>
<dbReference type="RefSeq" id="WP_366191517.1">
    <property type="nucleotide sequence ID" value="NZ_JBFBVU010000002.1"/>
</dbReference>
<organism evidence="2 3">
    <name type="scientific">Meridianimarinicoccus marinus</name>
    <dbReference type="NCBI Taxonomy" id="3231483"/>
    <lineage>
        <taxon>Bacteria</taxon>
        <taxon>Pseudomonadati</taxon>
        <taxon>Pseudomonadota</taxon>
        <taxon>Alphaproteobacteria</taxon>
        <taxon>Rhodobacterales</taxon>
        <taxon>Paracoccaceae</taxon>
        <taxon>Meridianimarinicoccus</taxon>
    </lineage>
</organism>
<protein>
    <submittedName>
        <fullName evidence="2">Uncharacterized protein</fullName>
    </submittedName>
</protein>
<proteinExistence type="predicted"/>
<dbReference type="Proteomes" id="UP001553161">
    <property type="component" value="Unassembled WGS sequence"/>
</dbReference>
<name>A0ABV3L2N1_9RHOB</name>
<dbReference type="EMBL" id="JBFBVU010000002">
    <property type="protein sequence ID" value="MEV8465807.1"/>
    <property type="molecule type" value="Genomic_DNA"/>
</dbReference>
<comment type="caution">
    <text evidence="2">The sequence shown here is derived from an EMBL/GenBank/DDBJ whole genome shotgun (WGS) entry which is preliminary data.</text>
</comment>
<keyword evidence="1" id="KW-0732">Signal</keyword>
<reference evidence="2 3" key="1">
    <citation type="submission" date="2024-07" db="EMBL/GenBank/DDBJ databases">
        <authorList>
            <person name="Kang M."/>
        </authorList>
    </citation>
    <scope>NUCLEOTIDE SEQUENCE [LARGE SCALE GENOMIC DNA]</scope>
    <source>
        <strain evidence="2 3">DFM31</strain>
    </source>
</reference>
<evidence type="ECO:0000256" key="1">
    <source>
        <dbReference type="SAM" id="SignalP"/>
    </source>
</evidence>
<feature type="chain" id="PRO_5046318572" evidence="1">
    <location>
        <begin position="20"/>
        <end position="155"/>
    </location>
</feature>
<gene>
    <name evidence="2" type="ORF">AB0T83_03290</name>
</gene>
<evidence type="ECO:0000313" key="3">
    <source>
        <dbReference type="Proteomes" id="UP001553161"/>
    </source>
</evidence>
<evidence type="ECO:0000313" key="2">
    <source>
        <dbReference type="EMBL" id="MEV8465807.1"/>
    </source>
</evidence>